<accession>A0A8H6Z8G9</accession>
<dbReference type="GO" id="GO:0007188">
    <property type="term" value="P:adenylate cyclase-modulating G protein-coupled receptor signaling pathway"/>
    <property type="evidence" value="ECO:0007669"/>
    <property type="project" value="TreeGrafter"/>
</dbReference>
<dbReference type="SUPFAM" id="SSF52540">
    <property type="entry name" value="P-loop containing nucleoside triphosphate hydrolases"/>
    <property type="match status" value="1"/>
</dbReference>
<dbReference type="GO" id="GO:0003924">
    <property type="term" value="F:GTPase activity"/>
    <property type="evidence" value="ECO:0007669"/>
    <property type="project" value="InterPro"/>
</dbReference>
<dbReference type="GO" id="GO:0005737">
    <property type="term" value="C:cytoplasm"/>
    <property type="evidence" value="ECO:0007669"/>
    <property type="project" value="TreeGrafter"/>
</dbReference>
<dbReference type="InterPro" id="IPR027417">
    <property type="entry name" value="P-loop_NTPase"/>
</dbReference>
<reference evidence="7" key="1">
    <citation type="submission" date="2020-05" db="EMBL/GenBank/DDBJ databases">
        <title>Mycena genomes resolve the evolution of fungal bioluminescence.</title>
        <authorList>
            <person name="Tsai I.J."/>
        </authorList>
    </citation>
    <scope>NUCLEOTIDE SEQUENCE</scope>
    <source>
        <strain evidence="7">160909Yilan</strain>
    </source>
</reference>
<feature type="compositionally biased region" description="Basic residues" evidence="6">
    <location>
        <begin position="807"/>
        <end position="817"/>
    </location>
</feature>
<dbReference type="Pfam" id="PF00503">
    <property type="entry name" value="G-alpha"/>
    <property type="match status" value="2"/>
</dbReference>
<evidence type="ECO:0000256" key="5">
    <source>
        <dbReference type="PIRSR" id="PIRSR601019-2"/>
    </source>
</evidence>
<evidence type="ECO:0000256" key="1">
    <source>
        <dbReference type="ARBA" id="ARBA00022741"/>
    </source>
</evidence>
<feature type="binding site" evidence="5">
    <location>
        <position position="865"/>
    </location>
    <ligand>
        <name>Mg(2+)</name>
        <dbReference type="ChEBI" id="CHEBI:18420"/>
    </ligand>
</feature>
<proteinExistence type="predicted"/>
<dbReference type="AlphaFoldDB" id="A0A8H6Z8G9"/>
<dbReference type="GO" id="GO:0001664">
    <property type="term" value="F:G protein-coupled receptor binding"/>
    <property type="evidence" value="ECO:0007669"/>
    <property type="project" value="TreeGrafter"/>
</dbReference>
<evidence type="ECO:0000256" key="2">
    <source>
        <dbReference type="ARBA" id="ARBA00023134"/>
    </source>
</evidence>
<keyword evidence="1 4" id="KW-0547">Nucleotide-binding</keyword>
<dbReference type="GO" id="GO:0031683">
    <property type="term" value="F:G-protein beta/gamma-subunit complex binding"/>
    <property type="evidence" value="ECO:0007669"/>
    <property type="project" value="InterPro"/>
</dbReference>
<keyword evidence="5" id="KW-0479">Metal-binding</keyword>
<dbReference type="InterPro" id="IPR001019">
    <property type="entry name" value="Gprotein_alpha_su"/>
</dbReference>
<sequence length="1005" mass="109776">MHHLADGSSRLDIYGGTGGNGGSGGMQGGGGGLGLGPSFQFLIQHPPLDSPHQLGANGGPSGPSQAEGTSSQLAALANPAAHPESETYCSQLLRQGRGFPLFVPEPQLNLPTEWRTRGVAIGDVGRITPAGSFDFFFNIYLPADHPINANIPEDFVPLSPYDPIDVIPLDFPPGNYVCGRTVARTEVDDEFQEFPGGRFVFTCQKPTGAVLTLPYGARVEILHNLAAMERYAAEHAESWYKYVNVTRGRGLVNGHLYLITGYEKAPSWGIAYFHDVSLQNEFKLSFGPTVDAANGYKYRWNGSHCHYKQADAPLVNGLLNQTTFIHAFAISVGEGIWENLFGVKVCERLDSSTVQDKSSRSFVPYRSQGSSSWWSIFTRGSAYSGGRQATSSVPKDHTVADAFPILRLTHPSQIIHQRILREARARVVITHDDAWRDVFKEDGTRMSGQTASELQQAIFDRFEILEEDGAAFLRAKLDPTTRNAATVSAEQYPVHHNMDDLWDNLLSEGGEEARRVSKQIDAEIRAERQAKRNKRIVRLLLLGQSESGKSTTLRQFQRIYTPTAFREERIQWRAVIQLNIIRSIHTILDALDYSFASHNAHRQRTPGPSMLALAGPSSPPPMPISTPGPSAYPSGYPFSSVYSPLPYGRDGGGPAPSSRYPSLFSFSTSLSSLTTNGGQGTFSSQTPNGGQANLAWDAHRAVLSPLRHVEALLIERLPSEDEPTRLGSGFVPGAAVPHDSAGVNRWTGGTALGDVVGLREPELPRHDQEQEISLRPGNRWKSGGHAHAKSESPTGSFSLLGILGGRHSAKRDRGHSHSGHEHGEQGEDGVQEMLHACAPAMIALWADSGLTLAHTDDVLRARLKTVGVAEYTFQMEVSTWREEGTEWRIIDIGGSRSQFGEEARSSWLDIIIFLAPIAAFDQVLAEDPTVNRLVLSFSSFLAFTPTVDSPSPYLLFTIPSPSLPPFEDSVLLWKAVCLNKLLAGIDLVLFLNKSDILERKLKAGG</sequence>
<feature type="region of interest" description="Disordered" evidence="6">
    <location>
        <begin position="775"/>
        <end position="827"/>
    </location>
</feature>
<dbReference type="GO" id="GO:0005525">
    <property type="term" value="F:GTP binding"/>
    <property type="evidence" value="ECO:0007669"/>
    <property type="project" value="UniProtKB-KW"/>
</dbReference>
<organism evidence="7 8">
    <name type="scientific">Mycena sanguinolenta</name>
    <dbReference type="NCBI Taxonomy" id="230812"/>
    <lineage>
        <taxon>Eukaryota</taxon>
        <taxon>Fungi</taxon>
        <taxon>Dikarya</taxon>
        <taxon>Basidiomycota</taxon>
        <taxon>Agaricomycotina</taxon>
        <taxon>Agaricomycetes</taxon>
        <taxon>Agaricomycetidae</taxon>
        <taxon>Agaricales</taxon>
        <taxon>Marasmiineae</taxon>
        <taxon>Mycenaceae</taxon>
        <taxon>Mycena</taxon>
    </lineage>
</organism>
<dbReference type="PROSITE" id="PS51882">
    <property type="entry name" value="G_ALPHA"/>
    <property type="match status" value="1"/>
</dbReference>
<keyword evidence="2 4" id="KW-0342">GTP-binding</keyword>
<gene>
    <name evidence="7" type="ORF">MSAN_00331800</name>
</gene>
<dbReference type="PANTHER" id="PTHR10218">
    <property type="entry name" value="GTP-BINDING PROTEIN ALPHA SUBUNIT"/>
    <property type="match status" value="1"/>
</dbReference>
<protein>
    <submittedName>
        <fullName evidence="7">Guanine nucleotide-binding protein alpha-4 subunit</fullName>
    </submittedName>
</protein>
<comment type="caution">
    <text evidence="7">The sequence shown here is derived from an EMBL/GenBank/DDBJ whole genome shotgun (WGS) entry which is preliminary data.</text>
</comment>
<feature type="compositionally biased region" description="Polar residues" evidence="6">
    <location>
        <begin position="62"/>
        <end position="73"/>
    </location>
</feature>
<feature type="region of interest" description="Disordered" evidence="6">
    <location>
        <begin position="40"/>
        <end position="80"/>
    </location>
</feature>
<dbReference type="GO" id="GO:0046872">
    <property type="term" value="F:metal ion binding"/>
    <property type="evidence" value="ECO:0007669"/>
    <property type="project" value="UniProtKB-KW"/>
</dbReference>
<evidence type="ECO:0000313" key="7">
    <source>
        <dbReference type="EMBL" id="KAF7374475.1"/>
    </source>
</evidence>
<dbReference type="OrthoDB" id="5817230at2759"/>
<keyword evidence="8" id="KW-1185">Reference proteome</keyword>
<dbReference type="Proteomes" id="UP000623467">
    <property type="component" value="Unassembled WGS sequence"/>
</dbReference>
<feature type="region of interest" description="Disordered" evidence="6">
    <location>
        <begin position="601"/>
        <end position="629"/>
    </location>
</feature>
<keyword evidence="5" id="KW-0460">Magnesium</keyword>
<dbReference type="GO" id="GO:0005834">
    <property type="term" value="C:heterotrimeric G-protein complex"/>
    <property type="evidence" value="ECO:0007669"/>
    <property type="project" value="TreeGrafter"/>
</dbReference>
<dbReference type="SMART" id="SM00275">
    <property type="entry name" value="G_alpha"/>
    <property type="match status" value="1"/>
</dbReference>
<dbReference type="PRINTS" id="PR00318">
    <property type="entry name" value="GPROTEINA"/>
</dbReference>
<evidence type="ECO:0000256" key="6">
    <source>
        <dbReference type="SAM" id="MobiDB-lite"/>
    </source>
</evidence>
<dbReference type="EMBL" id="JACAZH010000002">
    <property type="protein sequence ID" value="KAF7374475.1"/>
    <property type="molecule type" value="Genomic_DNA"/>
</dbReference>
<name>A0A8H6Z8G9_9AGAR</name>
<evidence type="ECO:0000313" key="8">
    <source>
        <dbReference type="Proteomes" id="UP000623467"/>
    </source>
</evidence>
<feature type="binding site" evidence="4">
    <location>
        <begin position="859"/>
        <end position="865"/>
    </location>
    <ligand>
        <name>GTP</name>
        <dbReference type="ChEBI" id="CHEBI:37565"/>
    </ligand>
</feature>
<keyword evidence="3" id="KW-0807">Transducer</keyword>
<evidence type="ECO:0000256" key="4">
    <source>
        <dbReference type="PIRSR" id="PIRSR601019-1"/>
    </source>
</evidence>
<dbReference type="Gene3D" id="3.40.50.300">
    <property type="entry name" value="P-loop containing nucleotide triphosphate hydrolases"/>
    <property type="match status" value="2"/>
</dbReference>
<dbReference type="PANTHER" id="PTHR10218:SF360">
    <property type="entry name" value="GUANINE NUCLEOTIDE-BINDING PROTEIN SUBUNIT ALPHA HOMOLOG"/>
    <property type="match status" value="1"/>
</dbReference>
<evidence type="ECO:0000256" key="3">
    <source>
        <dbReference type="ARBA" id="ARBA00023224"/>
    </source>
</evidence>
<feature type="compositionally biased region" description="Pro residues" evidence="6">
    <location>
        <begin position="617"/>
        <end position="626"/>
    </location>
</feature>
<feature type="binding site" evidence="4">
    <location>
        <begin position="992"/>
        <end position="995"/>
    </location>
    <ligand>
        <name>GTP</name>
        <dbReference type="ChEBI" id="CHEBI:37565"/>
    </ligand>
</feature>